<evidence type="ECO:0000313" key="5">
    <source>
        <dbReference type="EMBL" id="MCS4158806.1"/>
    </source>
</evidence>
<gene>
    <name evidence="2" type="ORF">GGP71_002203</name>
    <name evidence="3" type="ORF">GGP82_003000</name>
    <name evidence="4" type="ORF">GGP83_001548</name>
    <name evidence="5" type="ORF">GGP99_002789</name>
</gene>
<dbReference type="EMBL" id="JANUAU010000007">
    <property type="protein sequence ID" value="MCS3678272.1"/>
    <property type="molecule type" value="Genomic_DNA"/>
</dbReference>
<feature type="transmembrane region" description="Helical" evidence="1">
    <location>
        <begin position="43"/>
        <end position="61"/>
    </location>
</feature>
<sequence length="72" mass="7835">MEDATPAPSSIEFALTLFFAIVTAVAIGVQTRPLLGGTVTQDLTRMCLSGVAGGLIAWFLWRYRKGDYTPDR</sequence>
<dbReference type="Proteomes" id="UP001155027">
    <property type="component" value="Unassembled WGS sequence"/>
</dbReference>
<proteinExistence type="predicted"/>
<dbReference type="Proteomes" id="UP001155110">
    <property type="component" value="Unassembled WGS sequence"/>
</dbReference>
<evidence type="ECO:0000313" key="6">
    <source>
        <dbReference type="Proteomes" id="UP001155027"/>
    </source>
</evidence>
<dbReference type="EMBL" id="JANUBB010000005">
    <property type="protein sequence ID" value="MCS3951603.1"/>
    <property type="molecule type" value="Genomic_DNA"/>
</dbReference>
<dbReference type="EMBL" id="JANTYZ010000012">
    <property type="protein sequence ID" value="MCS3866426.1"/>
    <property type="molecule type" value="Genomic_DNA"/>
</dbReference>
<keyword evidence="1" id="KW-0472">Membrane</keyword>
<evidence type="ECO:0000313" key="2">
    <source>
        <dbReference type="EMBL" id="MCS3678272.1"/>
    </source>
</evidence>
<organism evidence="2 6">
    <name type="scientific">Salinibacter ruber</name>
    <dbReference type="NCBI Taxonomy" id="146919"/>
    <lineage>
        <taxon>Bacteria</taxon>
        <taxon>Pseudomonadati</taxon>
        <taxon>Rhodothermota</taxon>
        <taxon>Rhodothermia</taxon>
        <taxon>Rhodothermales</taxon>
        <taxon>Salinibacteraceae</taxon>
        <taxon>Salinibacter</taxon>
    </lineage>
</organism>
<name>A0A9X2VCE7_9BACT</name>
<evidence type="ECO:0000313" key="3">
    <source>
        <dbReference type="EMBL" id="MCS3866426.1"/>
    </source>
</evidence>
<keyword evidence="1" id="KW-0812">Transmembrane</keyword>
<keyword evidence="1" id="KW-1133">Transmembrane helix</keyword>
<accession>A0A9X2VCE7</accession>
<reference evidence="2" key="1">
    <citation type="submission" date="2022-08" db="EMBL/GenBank/DDBJ databases">
        <title>Genomic Encyclopedia of Type Strains, Phase V (KMG-V): Genome sequencing to study the core and pangenomes of soil and plant-associated prokaryotes.</title>
        <authorList>
            <person name="Whitman W."/>
        </authorList>
    </citation>
    <scope>NUCLEOTIDE SEQUENCE</scope>
    <source>
        <strain evidence="2">0</strain>
        <strain evidence="3">SP2016B</strain>
        <strain evidence="4">SP2017</strain>
        <strain evidence="5">SP3002</strain>
    </source>
</reference>
<feature type="transmembrane region" description="Helical" evidence="1">
    <location>
        <begin position="12"/>
        <end position="31"/>
    </location>
</feature>
<evidence type="ECO:0000256" key="1">
    <source>
        <dbReference type="SAM" id="Phobius"/>
    </source>
</evidence>
<evidence type="ECO:0000313" key="4">
    <source>
        <dbReference type="EMBL" id="MCS3951603.1"/>
    </source>
</evidence>
<dbReference type="GeneID" id="83726976"/>
<protein>
    <submittedName>
        <fullName evidence="2">Uncharacterized protein</fullName>
    </submittedName>
</protein>
<dbReference type="RefSeq" id="WP_013060638.1">
    <property type="nucleotide sequence ID" value="NZ_CALTRY010000031.1"/>
</dbReference>
<dbReference type="Proteomes" id="UP001155010">
    <property type="component" value="Unassembled WGS sequence"/>
</dbReference>
<comment type="caution">
    <text evidence="2">The sequence shown here is derived from an EMBL/GenBank/DDBJ whole genome shotgun (WGS) entry which is preliminary data.</text>
</comment>
<dbReference type="EMBL" id="JANTZM010000015">
    <property type="protein sequence ID" value="MCS4158806.1"/>
    <property type="molecule type" value="Genomic_DNA"/>
</dbReference>
<dbReference type="AlphaFoldDB" id="A0A9X2VCE7"/>
<dbReference type="Proteomes" id="UP001155034">
    <property type="component" value="Unassembled WGS sequence"/>
</dbReference>